<dbReference type="GO" id="GO:0032259">
    <property type="term" value="P:methylation"/>
    <property type="evidence" value="ECO:0007669"/>
    <property type="project" value="UniProtKB-KW"/>
</dbReference>
<evidence type="ECO:0000256" key="4">
    <source>
        <dbReference type="ARBA" id="ARBA00047942"/>
    </source>
</evidence>
<proteinExistence type="predicted"/>
<evidence type="ECO:0000256" key="3">
    <source>
        <dbReference type="ARBA" id="ARBA00022679"/>
    </source>
</evidence>
<reference evidence="5 6" key="1">
    <citation type="submission" date="2024-09" db="EMBL/GenBank/DDBJ databases">
        <title>Floridaenema gen nov. (Aerosakkonemataceae, Aerosakkonematales ord. nov., Cyanobacteria) from benthic tropical and subtropical fresh waters, with the description of four new species.</title>
        <authorList>
            <person name="Moretto J.A."/>
            <person name="Berthold D.E."/>
            <person name="Lefler F.W."/>
            <person name="Huang I.-S."/>
            <person name="Laughinghouse H. IV."/>
        </authorList>
    </citation>
    <scope>NUCLEOTIDE SEQUENCE [LARGE SCALE GENOMIC DNA]</scope>
    <source>
        <strain evidence="5 6">BLCC-F50</strain>
    </source>
</reference>
<name>A0ABV4Y193_9CYAN</name>
<comment type="catalytic activity">
    <reaction evidence="4">
        <text>a 2'-deoxyadenosine in DNA + S-adenosyl-L-methionine = an N(6)-methyl-2'-deoxyadenosine in DNA + S-adenosyl-L-homocysteine + H(+)</text>
        <dbReference type="Rhea" id="RHEA:15197"/>
        <dbReference type="Rhea" id="RHEA-COMP:12418"/>
        <dbReference type="Rhea" id="RHEA-COMP:12419"/>
        <dbReference type="ChEBI" id="CHEBI:15378"/>
        <dbReference type="ChEBI" id="CHEBI:57856"/>
        <dbReference type="ChEBI" id="CHEBI:59789"/>
        <dbReference type="ChEBI" id="CHEBI:90615"/>
        <dbReference type="ChEBI" id="CHEBI:90616"/>
        <dbReference type="EC" id="2.1.1.72"/>
    </reaction>
</comment>
<keyword evidence="3" id="KW-0808">Transferase</keyword>
<organism evidence="5 6">
    <name type="scientific">Floridaenema flaviceps BLCC-F50</name>
    <dbReference type="NCBI Taxonomy" id="3153642"/>
    <lineage>
        <taxon>Bacteria</taxon>
        <taxon>Bacillati</taxon>
        <taxon>Cyanobacteriota</taxon>
        <taxon>Cyanophyceae</taxon>
        <taxon>Oscillatoriophycideae</taxon>
        <taxon>Aerosakkonematales</taxon>
        <taxon>Aerosakkonemataceae</taxon>
        <taxon>Floridanema</taxon>
        <taxon>Floridanema flaviceps</taxon>
    </lineage>
</organism>
<dbReference type="SUPFAM" id="SSF53335">
    <property type="entry name" value="S-adenosyl-L-methionine-dependent methyltransferases"/>
    <property type="match status" value="1"/>
</dbReference>
<dbReference type="GO" id="GO:0008168">
    <property type="term" value="F:methyltransferase activity"/>
    <property type="evidence" value="ECO:0007669"/>
    <property type="project" value="UniProtKB-KW"/>
</dbReference>
<dbReference type="InterPro" id="IPR050953">
    <property type="entry name" value="N4_N6_ade-DNA_methylase"/>
</dbReference>
<dbReference type="Proteomes" id="UP001576784">
    <property type="component" value="Unassembled WGS sequence"/>
</dbReference>
<dbReference type="EC" id="2.1.1.72" evidence="1"/>
<keyword evidence="2 5" id="KW-0489">Methyltransferase</keyword>
<keyword evidence="6" id="KW-1185">Reference proteome</keyword>
<gene>
    <name evidence="5" type="ORF">ACE1CI_31670</name>
</gene>
<dbReference type="InterPro" id="IPR029063">
    <property type="entry name" value="SAM-dependent_MTases_sf"/>
</dbReference>
<evidence type="ECO:0000256" key="1">
    <source>
        <dbReference type="ARBA" id="ARBA00011900"/>
    </source>
</evidence>
<sequence length="148" mass="17400">MNHIPVAIRDGELDTNFFEPRRREEREGRRRKKRYLAERLVEAWETAERENPGKVVIAPEGTLSQFRPDECPIPKDSDERLTVARRIVAERCLYGVDKNPLAVEMAKLSLWLITLAQGRPFTFLNHALKRINQNLQPLPQLRRNRPRH</sequence>
<evidence type="ECO:0000313" key="5">
    <source>
        <dbReference type="EMBL" id="MFB2897500.1"/>
    </source>
</evidence>
<evidence type="ECO:0000313" key="6">
    <source>
        <dbReference type="Proteomes" id="UP001576784"/>
    </source>
</evidence>
<comment type="caution">
    <text evidence="5">The sequence shown here is derived from an EMBL/GenBank/DDBJ whole genome shotgun (WGS) entry which is preliminary data.</text>
</comment>
<protein>
    <recommendedName>
        <fullName evidence="1">site-specific DNA-methyltransferase (adenine-specific)</fullName>
        <ecNumber evidence="1">2.1.1.72</ecNumber>
    </recommendedName>
</protein>
<dbReference type="RefSeq" id="WP_413267112.1">
    <property type="nucleotide sequence ID" value="NZ_JBHFNR010000255.1"/>
</dbReference>
<dbReference type="PANTHER" id="PTHR33841:SF1">
    <property type="entry name" value="DNA METHYLTRANSFERASE A"/>
    <property type="match status" value="1"/>
</dbReference>
<dbReference type="EMBL" id="JBHFNR010000255">
    <property type="protein sequence ID" value="MFB2897500.1"/>
    <property type="molecule type" value="Genomic_DNA"/>
</dbReference>
<dbReference type="Gene3D" id="3.40.50.150">
    <property type="entry name" value="Vaccinia Virus protein VP39"/>
    <property type="match status" value="1"/>
</dbReference>
<dbReference type="PANTHER" id="PTHR33841">
    <property type="entry name" value="DNA METHYLTRANSFERASE YEEA-RELATED"/>
    <property type="match status" value="1"/>
</dbReference>
<accession>A0ABV4Y193</accession>
<evidence type="ECO:0000256" key="2">
    <source>
        <dbReference type="ARBA" id="ARBA00022603"/>
    </source>
</evidence>